<sequence length="109" mass="12325">MVMSRVMGGGDSKVEFEAKVSDGMEAKIQRRLRFISVCVSYTQPAVLKEALTKVEALKALMASQLREPLQGFWKKSDLVQKSDGYCDALMMMSQQLQWFRDDVADNVVE</sequence>
<gene>
    <name evidence="1" type="ORF">F0562_007210</name>
</gene>
<dbReference type="Proteomes" id="UP000325577">
    <property type="component" value="Linkage Group LG3"/>
</dbReference>
<dbReference type="AlphaFoldDB" id="A0A5J5A6A2"/>
<dbReference type="EMBL" id="CM018046">
    <property type="protein sequence ID" value="KAA8525372.1"/>
    <property type="molecule type" value="Genomic_DNA"/>
</dbReference>
<keyword evidence="2" id="KW-1185">Reference proteome</keyword>
<protein>
    <submittedName>
        <fullName evidence="1">Uncharacterized protein</fullName>
    </submittedName>
</protein>
<evidence type="ECO:0000313" key="2">
    <source>
        <dbReference type="Proteomes" id="UP000325577"/>
    </source>
</evidence>
<evidence type="ECO:0000313" key="1">
    <source>
        <dbReference type="EMBL" id="KAA8525372.1"/>
    </source>
</evidence>
<name>A0A5J5A6A2_9ASTE</name>
<proteinExistence type="predicted"/>
<reference evidence="1 2" key="1">
    <citation type="submission" date="2019-09" db="EMBL/GenBank/DDBJ databases">
        <title>A chromosome-level genome assembly of the Chinese tupelo Nyssa sinensis.</title>
        <authorList>
            <person name="Yang X."/>
            <person name="Kang M."/>
            <person name="Yang Y."/>
            <person name="Xiong H."/>
            <person name="Wang M."/>
            <person name="Zhang Z."/>
            <person name="Wang Z."/>
            <person name="Wu H."/>
            <person name="Ma T."/>
            <person name="Liu J."/>
            <person name="Xi Z."/>
        </authorList>
    </citation>
    <scope>NUCLEOTIDE SEQUENCE [LARGE SCALE GENOMIC DNA]</scope>
    <source>
        <strain evidence="1">J267</strain>
        <tissue evidence="1">Leaf</tissue>
    </source>
</reference>
<accession>A0A5J5A6A2</accession>
<organism evidence="1 2">
    <name type="scientific">Nyssa sinensis</name>
    <dbReference type="NCBI Taxonomy" id="561372"/>
    <lineage>
        <taxon>Eukaryota</taxon>
        <taxon>Viridiplantae</taxon>
        <taxon>Streptophyta</taxon>
        <taxon>Embryophyta</taxon>
        <taxon>Tracheophyta</taxon>
        <taxon>Spermatophyta</taxon>
        <taxon>Magnoliopsida</taxon>
        <taxon>eudicotyledons</taxon>
        <taxon>Gunneridae</taxon>
        <taxon>Pentapetalae</taxon>
        <taxon>asterids</taxon>
        <taxon>Cornales</taxon>
        <taxon>Nyssaceae</taxon>
        <taxon>Nyssa</taxon>
    </lineage>
</organism>